<keyword evidence="13" id="KW-1185">Reference proteome</keyword>
<evidence type="ECO:0000256" key="8">
    <source>
        <dbReference type="ARBA" id="ARBA00023310"/>
    </source>
</evidence>
<dbReference type="InterPro" id="IPR001469">
    <property type="entry name" value="ATP_synth_F1_dsu/esu"/>
</dbReference>
<reference evidence="13" key="1">
    <citation type="journal article" date="2019" name="Int. J. Syst. Evol. Microbiol.">
        <title>The Global Catalogue of Microorganisms (GCM) 10K type strain sequencing project: providing services to taxonomists for standard genome sequencing and annotation.</title>
        <authorList>
            <consortium name="The Broad Institute Genomics Platform"/>
            <consortium name="The Broad Institute Genome Sequencing Center for Infectious Disease"/>
            <person name="Wu L."/>
            <person name="Ma J."/>
        </authorList>
    </citation>
    <scope>NUCLEOTIDE SEQUENCE [LARGE SCALE GENOMIC DNA]</scope>
    <source>
        <strain evidence="13">JCM 4087</strain>
    </source>
</reference>
<dbReference type="InterPro" id="IPR020546">
    <property type="entry name" value="ATP_synth_F1_dsu/esu_N"/>
</dbReference>
<dbReference type="HAMAP" id="MF_00530">
    <property type="entry name" value="ATP_synth_epsil_bac"/>
    <property type="match status" value="1"/>
</dbReference>
<proteinExistence type="inferred from homology"/>
<name>A0ABW1EFZ6_9BACT</name>
<comment type="subunit">
    <text evidence="9 10">F-type ATPases have 2 components, CF(1) - the catalytic core - and CF(0) - the membrane proton channel. CF(1) has five subunits: alpha(3), beta(3), gamma(1), delta(1), epsilon(1). CF(0) has three main subunits: a, b and c.</text>
</comment>
<dbReference type="Gene3D" id="2.60.15.10">
    <property type="entry name" value="F0F1 ATP synthase delta/epsilon subunit, N-terminal"/>
    <property type="match status" value="1"/>
</dbReference>
<evidence type="ECO:0000256" key="5">
    <source>
        <dbReference type="ARBA" id="ARBA00023065"/>
    </source>
</evidence>
<feature type="domain" description="ATP synthase F1 complex delta/epsilon subunit N-terminal" evidence="11">
    <location>
        <begin position="8"/>
        <end position="92"/>
    </location>
</feature>
<dbReference type="InterPro" id="IPR036771">
    <property type="entry name" value="ATPsynth_dsu/esu_N"/>
</dbReference>
<accession>A0ABW1EFZ6</accession>
<dbReference type="RefSeq" id="WP_263338983.1">
    <property type="nucleotide sequence ID" value="NZ_JAGSYH010000005.1"/>
</dbReference>
<keyword evidence="6 9" id="KW-0472">Membrane</keyword>
<evidence type="ECO:0000313" key="12">
    <source>
        <dbReference type="EMBL" id="MFC5862884.1"/>
    </source>
</evidence>
<dbReference type="EMBL" id="JBHSPH010000003">
    <property type="protein sequence ID" value="MFC5862884.1"/>
    <property type="molecule type" value="Genomic_DNA"/>
</dbReference>
<keyword evidence="9" id="KW-0375">Hydrogen ion transport</keyword>
<dbReference type="NCBIfam" id="TIGR01216">
    <property type="entry name" value="ATP_synt_epsi"/>
    <property type="match status" value="1"/>
</dbReference>
<evidence type="ECO:0000256" key="1">
    <source>
        <dbReference type="ARBA" id="ARBA00003543"/>
    </source>
</evidence>
<keyword evidence="9" id="KW-1003">Cell membrane</keyword>
<dbReference type="PANTHER" id="PTHR13822">
    <property type="entry name" value="ATP SYNTHASE DELTA/EPSILON CHAIN"/>
    <property type="match status" value="1"/>
</dbReference>
<dbReference type="Pfam" id="PF02823">
    <property type="entry name" value="ATP-synt_DE_N"/>
    <property type="match status" value="1"/>
</dbReference>
<sequence>MADSTNQLRVRLVTPERVIVDLKADAVELPAKTGYMEVLYGHAPLLAELGAGDVTLHGATGGENAGNSDRYNVSWGFVEVLPDRVTILANDAQAPAQIDTARAKEQLEHGHKLWSDAGDDADKYTEAERVIREAEAKLASAGDAKTH</sequence>
<comment type="caution">
    <text evidence="12">The sequence shown here is derived from an EMBL/GenBank/DDBJ whole genome shotgun (WGS) entry which is preliminary data.</text>
</comment>
<evidence type="ECO:0000256" key="2">
    <source>
        <dbReference type="ARBA" id="ARBA00004184"/>
    </source>
</evidence>
<evidence type="ECO:0000256" key="10">
    <source>
        <dbReference type="RuleBase" id="RU003656"/>
    </source>
</evidence>
<evidence type="ECO:0000313" key="13">
    <source>
        <dbReference type="Proteomes" id="UP001596091"/>
    </source>
</evidence>
<evidence type="ECO:0000256" key="7">
    <source>
        <dbReference type="ARBA" id="ARBA00023196"/>
    </source>
</evidence>
<comment type="function">
    <text evidence="1 9">Produces ATP from ADP in the presence of a proton gradient across the membrane.</text>
</comment>
<comment type="subcellular location">
    <subcellularLocation>
        <location evidence="9">Cell membrane</location>
        <topology evidence="9">Peripheral membrane protein</topology>
    </subcellularLocation>
    <subcellularLocation>
        <location evidence="2">Endomembrane system</location>
        <topology evidence="2">Peripheral membrane protein</topology>
    </subcellularLocation>
</comment>
<comment type="similarity">
    <text evidence="3 9 10">Belongs to the ATPase epsilon chain family.</text>
</comment>
<keyword evidence="7 9" id="KW-0139">CF(1)</keyword>
<evidence type="ECO:0000259" key="11">
    <source>
        <dbReference type="Pfam" id="PF02823"/>
    </source>
</evidence>
<evidence type="ECO:0000256" key="9">
    <source>
        <dbReference type="HAMAP-Rule" id="MF_00530"/>
    </source>
</evidence>
<dbReference type="SUPFAM" id="SSF51344">
    <property type="entry name" value="Epsilon subunit of F1F0-ATP synthase N-terminal domain"/>
    <property type="match status" value="1"/>
</dbReference>
<gene>
    <name evidence="9 12" type="primary">atpC</name>
    <name evidence="12" type="ORF">ACFPT7_11320</name>
</gene>
<evidence type="ECO:0000256" key="6">
    <source>
        <dbReference type="ARBA" id="ARBA00023136"/>
    </source>
</evidence>
<dbReference type="Proteomes" id="UP001596091">
    <property type="component" value="Unassembled WGS sequence"/>
</dbReference>
<organism evidence="12 13">
    <name type="scientific">Acidicapsa dinghuensis</name>
    <dbReference type="NCBI Taxonomy" id="2218256"/>
    <lineage>
        <taxon>Bacteria</taxon>
        <taxon>Pseudomonadati</taxon>
        <taxon>Acidobacteriota</taxon>
        <taxon>Terriglobia</taxon>
        <taxon>Terriglobales</taxon>
        <taxon>Acidobacteriaceae</taxon>
        <taxon>Acidicapsa</taxon>
    </lineage>
</organism>
<dbReference type="CDD" id="cd12152">
    <property type="entry name" value="F1-ATPase_delta"/>
    <property type="match status" value="1"/>
</dbReference>
<keyword evidence="8 9" id="KW-0066">ATP synthesis</keyword>
<evidence type="ECO:0000256" key="4">
    <source>
        <dbReference type="ARBA" id="ARBA00022448"/>
    </source>
</evidence>
<dbReference type="PANTHER" id="PTHR13822:SF10">
    <property type="entry name" value="ATP SYNTHASE EPSILON CHAIN, CHLOROPLASTIC"/>
    <property type="match status" value="1"/>
</dbReference>
<protein>
    <recommendedName>
        <fullName evidence="9">ATP synthase epsilon chain</fullName>
    </recommendedName>
    <alternativeName>
        <fullName evidence="9">ATP synthase F1 sector epsilon subunit</fullName>
    </alternativeName>
    <alternativeName>
        <fullName evidence="9">F-ATPase epsilon subunit</fullName>
    </alternativeName>
</protein>
<keyword evidence="5 9" id="KW-0406">Ion transport</keyword>
<evidence type="ECO:0000256" key="3">
    <source>
        <dbReference type="ARBA" id="ARBA00005712"/>
    </source>
</evidence>
<keyword evidence="4 9" id="KW-0813">Transport</keyword>